<sequence length="191" mass="20615">MHFTNMTAKLLACASLVAAFPHTTSPVEKRYTEDEILKALAGTYSLINTTSALNGNPIPDEAYGAAPVGLLIYTASGWMSATITATEPEFRPNLTFPYQPNDTDADWAAVGRHSIGYAGPLRLSDAIPANETNGQVFHGPLTVANVPTWVGASHRRNYTVVEDGGETFLRIGSERGGGYTGALWWKKIKEE</sequence>
<dbReference type="Pfam" id="PF13924">
    <property type="entry name" value="Lipocalin_5"/>
    <property type="match status" value="1"/>
</dbReference>
<evidence type="ECO:0000313" key="3">
    <source>
        <dbReference type="EMBL" id="KAF1914331.1"/>
    </source>
</evidence>
<keyword evidence="4" id="KW-1185">Reference proteome</keyword>
<dbReference type="Proteomes" id="UP000800096">
    <property type="component" value="Unassembled WGS sequence"/>
</dbReference>
<proteinExistence type="predicted"/>
<dbReference type="AlphaFoldDB" id="A0A6A5QF91"/>
<evidence type="ECO:0000313" key="4">
    <source>
        <dbReference type="Proteomes" id="UP000800096"/>
    </source>
</evidence>
<dbReference type="EMBL" id="ML979137">
    <property type="protein sequence ID" value="KAF1914331.1"/>
    <property type="molecule type" value="Genomic_DNA"/>
</dbReference>
<dbReference type="InterPro" id="IPR024311">
    <property type="entry name" value="Lipocalin-like"/>
</dbReference>
<gene>
    <name evidence="3" type="ORF">BDU57DRAFT_291383</name>
</gene>
<evidence type="ECO:0000256" key="1">
    <source>
        <dbReference type="SAM" id="SignalP"/>
    </source>
</evidence>
<evidence type="ECO:0000259" key="2">
    <source>
        <dbReference type="Pfam" id="PF13924"/>
    </source>
</evidence>
<feature type="domain" description="Lipocalin-like" evidence="2">
    <location>
        <begin position="42"/>
        <end position="188"/>
    </location>
</feature>
<keyword evidence="1" id="KW-0732">Signal</keyword>
<feature type="chain" id="PRO_5025512684" evidence="1">
    <location>
        <begin position="20"/>
        <end position="191"/>
    </location>
</feature>
<reference evidence="3" key="1">
    <citation type="journal article" date="2020" name="Stud. Mycol.">
        <title>101 Dothideomycetes genomes: a test case for predicting lifestyles and emergence of pathogens.</title>
        <authorList>
            <person name="Haridas S."/>
            <person name="Albert R."/>
            <person name="Binder M."/>
            <person name="Bloem J."/>
            <person name="Labutti K."/>
            <person name="Salamov A."/>
            <person name="Andreopoulos B."/>
            <person name="Baker S."/>
            <person name="Barry K."/>
            <person name="Bills G."/>
            <person name="Bluhm B."/>
            <person name="Cannon C."/>
            <person name="Castanera R."/>
            <person name="Culley D."/>
            <person name="Daum C."/>
            <person name="Ezra D."/>
            <person name="Gonzalez J."/>
            <person name="Henrissat B."/>
            <person name="Kuo A."/>
            <person name="Liang C."/>
            <person name="Lipzen A."/>
            <person name="Lutzoni F."/>
            <person name="Magnuson J."/>
            <person name="Mondo S."/>
            <person name="Nolan M."/>
            <person name="Ohm R."/>
            <person name="Pangilinan J."/>
            <person name="Park H.-J."/>
            <person name="Ramirez L."/>
            <person name="Alfaro M."/>
            <person name="Sun H."/>
            <person name="Tritt A."/>
            <person name="Yoshinaga Y."/>
            <person name="Zwiers L.-H."/>
            <person name="Turgeon B."/>
            <person name="Goodwin S."/>
            <person name="Spatafora J."/>
            <person name="Crous P."/>
            <person name="Grigoriev I."/>
        </authorList>
    </citation>
    <scope>NUCLEOTIDE SEQUENCE</scope>
    <source>
        <strain evidence="3">HMLAC05119</strain>
    </source>
</reference>
<name>A0A6A5QF91_AMPQU</name>
<organism evidence="3 4">
    <name type="scientific">Ampelomyces quisqualis</name>
    <name type="common">Powdery mildew agent</name>
    <dbReference type="NCBI Taxonomy" id="50730"/>
    <lineage>
        <taxon>Eukaryota</taxon>
        <taxon>Fungi</taxon>
        <taxon>Dikarya</taxon>
        <taxon>Ascomycota</taxon>
        <taxon>Pezizomycotina</taxon>
        <taxon>Dothideomycetes</taxon>
        <taxon>Pleosporomycetidae</taxon>
        <taxon>Pleosporales</taxon>
        <taxon>Pleosporineae</taxon>
        <taxon>Phaeosphaeriaceae</taxon>
        <taxon>Ampelomyces</taxon>
    </lineage>
</organism>
<protein>
    <submittedName>
        <fullName evidence="3">Lipocalin-like domain-containing protein</fullName>
    </submittedName>
</protein>
<dbReference type="OrthoDB" id="3904217at2759"/>
<accession>A0A6A5QF91</accession>
<feature type="signal peptide" evidence="1">
    <location>
        <begin position="1"/>
        <end position="19"/>
    </location>
</feature>